<keyword evidence="5 12" id="KW-0963">Cytoplasm</keyword>
<comment type="subcellular location">
    <subcellularLocation>
        <location evidence="1 12">Cytoplasm</location>
    </subcellularLocation>
</comment>
<evidence type="ECO:0000256" key="2">
    <source>
        <dbReference type="ARBA" id="ARBA00005528"/>
    </source>
</evidence>
<dbReference type="NCBIfam" id="NF008692">
    <property type="entry name" value="PRK11713.1-5"/>
    <property type="match status" value="1"/>
</dbReference>
<accession>A0A916J6Y9</accession>
<organism evidence="15 16">
    <name type="scientific">Georgfuchsia toluolica</name>
    <dbReference type="NCBI Taxonomy" id="424218"/>
    <lineage>
        <taxon>Bacteria</taxon>
        <taxon>Pseudomonadati</taxon>
        <taxon>Pseudomonadota</taxon>
        <taxon>Betaproteobacteria</taxon>
        <taxon>Nitrosomonadales</taxon>
        <taxon>Sterolibacteriaceae</taxon>
        <taxon>Georgfuchsia</taxon>
    </lineage>
</organism>
<dbReference type="Gene3D" id="2.40.240.20">
    <property type="entry name" value="Hypothetical PUA domain-like, domain 1"/>
    <property type="match status" value="1"/>
</dbReference>
<dbReference type="InterPro" id="IPR046887">
    <property type="entry name" value="RsmE_PUA-like"/>
</dbReference>
<evidence type="ECO:0000256" key="12">
    <source>
        <dbReference type="PIRNR" id="PIRNR015601"/>
    </source>
</evidence>
<comment type="similarity">
    <text evidence="2 12">Belongs to the RNA methyltransferase RsmE family.</text>
</comment>
<evidence type="ECO:0000256" key="7">
    <source>
        <dbReference type="ARBA" id="ARBA00022603"/>
    </source>
</evidence>
<evidence type="ECO:0000256" key="5">
    <source>
        <dbReference type="ARBA" id="ARBA00022490"/>
    </source>
</evidence>
<dbReference type="GO" id="GO:0070475">
    <property type="term" value="P:rRNA base methylation"/>
    <property type="evidence" value="ECO:0007669"/>
    <property type="project" value="TreeGrafter"/>
</dbReference>
<dbReference type="InterPro" id="IPR015947">
    <property type="entry name" value="PUA-like_sf"/>
</dbReference>
<keyword evidence="16" id="KW-1185">Reference proteome</keyword>
<dbReference type="Gene3D" id="3.40.1280.10">
    <property type="match status" value="1"/>
</dbReference>
<keyword evidence="7 12" id="KW-0489">Methyltransferase</keyword>
<evidence type="ECO:0000259" key="13">
    <source>
        <dbReference type="Pfam" id="PF04452"/>
    </source>
</evidence>
<dbReference type="EC" id="2.1.1.193" evidence="3 12"/>
<dbReference type="CDD" id="cd18084">
    <property type="entry name" value="RsmE-like"/>
    <property type="match status" value="1"/>
</dbReference>
<evidence type="ECO:0000256" key="9">
    <source>
        <dbReference type="ARBA" id="ARBA00022691"/>
    </source>
</evidence>
<evidence type="ECO:0000256" key="8">
    <source>
        <dbReference type="ARBA" id="ARBA00022679"/>
    </source>
</evidence>
<dbReference type="GO" id="GO:0005737">
    <property type="term" value="C:cytoplasm"/>
    <property type="evidence" value="ECO:0007669"/>
    <property type="project" value="UniProtKB-SubCell"/>
</dbReference>
<feature type="domain" description="Ribosomal RNA small subunit methyltransferase E methyltransferase" evidence="13">
    <location>
        <begin position="75"/>
        <end position="235"/>
    </location>
</feature>
<keyword evidence="6 12" id="KW-0698">rRNA processing</keyword>
<feature type="domain" description="Ribosomal RNA small subunit methyltransferase E PUA-like" evidence="14">
    <location>
        <begin position="20"/>
        <end position="56"/>
    </location>
</feature>
<reference evidence="15" key="1">
    <citation type="submission" date="2021-04" db="EMBL/GenBank/DDBJ databases">
        <authorList>
            <person name="Hornung B."/>
        </authorList>
    </citation>
    <scope>NUCLEOTIDE SEQUENCE</scope>
    <source>
        <strain evidence="15">G5G6</strain>
    </source>
</reference>
<evidence type="ECO:0000256" key="1">
    <source>
        <dbReference type="ARBA" id="ARBA00004496"/>
    </source>
</evidence>
<dbReference type="SUPFAM" id="SSF88697">
    <property type="entry name" value="PUA domain-like"/>
    <property type="match status" value="1"/>
</dbReference>
<dbReference type="SUPFAM" id="SSF75217">
    <property type="entry name" value="alpha/beta knot"/>
    <property type="match status" value="1"/>
</dbReference>
<evidence type="ECO:0000256" key="6">
    <source>
        <dbReference type="ARBA" id="ARBA00022552"/>
    </source>
</evidence>
<dbReference type="AlphaFoldDB" id="A0A916J6Y9"/>
<dbReference type="InterPro" id="IPR029028">
    <property type="entry name" value="Alpha/beta_knot_MTases"/>
</dbReference>
<evidence type="ECO:0000256" key="3">
    <source>
        <dbReference type="ARBA" id="ARBA00012328"/>
    </source>
</evidence>
<evidence type="ECO:0000256" key="4">
    <source>
        <dbReference type="ARBA" id="ARBA00013673"/>
    </source>
</evidence>
<dbReference type="RefSeq" id="WP_220636413.1">
    <property type="nucleotide sequence ID" value="NZ_CAJQUM010000001.1"/>
</dbReference>
<proteinExistence type="inferred from homology"/>
<protein>
    <recommendedName>
        <fullName evidence="4 12">Ribosomal RNA small subunit methyltransferase E</fullName>
        <ecNumber evidence="3 12">2.1.1.193</ecNumber>
    </recommendedName>
</protein>
<name>A0A916J6Y9_9PROT</name>
<dbReference type="GO" id="GO:0070042">
    <property type="term" value="F:rRNA (uridine-N3-)-methyltransferase activity"/>
    <property type="evidence" value="ECO:0007669"/>
    <property type="project" value="TreeGrafter"/>
</dbReference>
<gene>
    <name evidence="15" type="ORF">GTOL_12461</name>
</gene>
<dbReference type="Proteomes" id="UP000742786">
    <property type="component" value="Unassembled WGS sequence"/>
</dbReference>
<dbReference type="PIRSF" id="PIRSF015601">
    <property type="entry name" value="MTase_slr0722"/>
    <property type="match status" value="1"/>
</dbReference>
<comment type="function">
    <text evidence="10 12">Specifically methylates the N3 position of the uracil ring of uridine 1498 (m3U1498) in 16S rRNA. Acts on the fully assembled 30S ribosomal subunit.</text>
</comment>
<dbReference type="PANTHER" id="PTHR30027:SF3">
    <property type="entry name" value="16S RRNA (URACIL(1498)-N(3))-METHYLTRANSFERASE"/>
    <property type="match status" value="1"/>
</dbReference>
<dbReference type="NCBIfam" id="TIGR00046">
    <property type="entry name" value="RsmE family RNA methyltransferase"/>
    <property type="match status" value="1"/>
</dbReference>
<evidence type="ECO:0000259" key="14">
    <source>
        <dbReference type="Pfam" id="PF20260"/>
    </source>
</evidence>
<dbReference type="Pfam" id="PF20260">
    <property type="entry name" value="PUA_4"/>
    <property type="match status" value="1"/>
</dbReference>
<sequence length="242" mass="26320">MSPRFFTPSLLAPGASVDLPPEAAHHAANVLRLKPDDEVRLFDGRGGEWTAHIVRMKPTVHVALDRFDPASHAPELRVTLVQALPAADKMDWVMQKAVELGVAVIQPVVARRSVVRLSGEKLARRQLHWRNVVVAACEQCNANMLPNISPLHDLPQYLAQPAAENELRLLLLPGAGERLRDLPRPKGSVTILVGPEGGFEEGEIEIALLSGFKPLGFGPRVLRTETAGLAMLAALMAIWGDC</sequence>
<evidence type="ECO:0000313" key="15">
    <source>
        <dbReference type="EMBL" id="CAG4884578.1"/>
    </source>
</evidence>
<evidence type="ECO:0000256" key="10">
    <source>
        <dbReference type="ARBA" id="ARBA00025699"/>
    </source>
</evidence>
<dbReference type="EMBL" id="CAJQUM010000001">
    <property type="protein sequence ID" value="CAG4884578.1"/>
    <property type="molecule type" value="Genomic_DNA"/>
</dbReference>
<comment type="catalytic activity">
    <reaction evidence="11 12">
        <text>uridine(1498) in 16S rRNA + S-adenosyl-L-methionine = N(3)-methyluridine(1498) in 16S rRNA + S-adenosyl-L-homocysteine + H(+)</text>
        <dbReference type="Rhea" id="RHEA:42920"/>
        <dbReference type="Rhea" id="RHEA-COMP:10283"/>
        <dbReference type="Rhea" id="RHEA-COMP:10284"/>
        <dbReference type="ChEBI" id="CHEBI:15378"/>
        <dbReference type="ChEBI" id="CHEBI:57856"/>
        <dbReference type="ChEBI" id="CHEBI:59789"/>
        <dbReference type="ChEBI" id="CHEBI:65315"/>
        <dbReference type="ChEBI" id="CHEBI:74502"/>
        <dbReference type="EC" id="2.1.1.193"/>
    </reaction>
</comment>
<evidence type="ECO:0000256" key="11">
    <source>
        <dbReference type="ARBA" id="ARBA00047944"/>
    </source>
</evidence>
<dbReference type="InterPro" id="IPR046886">
    <property type="entry name" value="RsmE_MTase_dom"/>
</dbReference>
<dbReference type="InterPro" id="IPR029026">
    <property type="entry name" value="tRNA_m1G_MTases_N"/>
</dbReference>
<comment type="caution">
    <text evidence="15">The sequence shown here is derived from an EMBL/GenBank/DDBJ whole genome shotgun (WGS) entry which is preliminary data.</text>
</comment>
<keyword evidence="8 12" id="KW-0808">Transferase</keyword>
<dbReference type="InterPro" id="IPR006700">
    <property type="entry name" value="RsmE"/>
</dbReference>
<dbReference type="Pfam" id="PF04452">
    <property type="entry name" value="Methyltrans_RNA"/>
    <property type="match status" value="1"/>
</dbReference>
<evidence type="ECO:0000313" key="16">
    <source>
        <dbReference type="Proteomes" id="UP000742786"/>
    </source>
</evidence>
<dbReference type="PANTHER" id="PTHR30027">
    <property type="entry name" value="RIBOSOMAL RNA SMALL SUBUNIT METHYLTRANSFERASE E"/>
    <property type="match status" value="1"/>
</dbReference>
<keyword evidence="9 12" id="KW-0949">S-adenosyl-L-methionine</keyword>